<feature type="compositionally biased region" description="Polar residues" evidence="1">
    <location>
        <begin position="698"/>
        <end position="715"/>
    </location>
</feature>
<evidence type="ECO:0000259" key="2">
    <source>
        <dbReference type="Pfam" id="PF14309"/>
    </source>
</evidence>
<keyword evidence="4" id="KW-1185">Reference proteome</keyword>
<feature type="compositionally biased region" description="Low complexity" evidence="1">
    <location>
        <begin position="720"/>
        <end position="732"/>
    </location>
</feature>
<feature type="compositionally biased region" description="Polar residues" evidence="1">
    <location>
        <begin position="483"/>
        <end position="493"/>
    </location>
</feature>
<comment type="caution">
    <text evidence="3">The sequence shown here is derived from an EMBL/GenBank/DDBJ whole genome shotgun (WGS) entry which is preliminary data.</text>
</comment>
<feature type="region of interest" description="Disordered" evidence="1">
    <location>
        <begin position="171"/>
        <end position="190"/>
    </location>
</feature>
<feature type="region of interest" description="Disordered" evidence="1">
    <location>
        <begin position="1"/>
        <end position="121"/>
    </location>
</feature>
<gene>
    <name evidence="3" type="ORF">GPECTOR_2g1284</name>
</gene>
<dbReference type="InterPro" id="IPR025486">
    <property type="entry name" value="DUF4378"/>
</dbReference>
<feature type="region of interest" description="Disordered" evidence="1">
    <location>
        <begin position="1359"/>
        <end position="1408"/>
    </location>
</feature>
<organism evidence="3 4">
    <name type="scientific">Gonium pectorale</name>
    <name type="common">Green alga</name>
    <dbReference type="NCBI Taxonomy" id="33097"/>
    <lineage>
        <taxon>Eukaryota</taxon>
        <taxon>Viridiplantae</taxon>
        <taxon>Chlorophyta</taxon>
        <taxon>core chlorophytes</taxon>
        <taxon>Chlorophyceae</taxon>
        <taxon>CS clade</taxon>
        <taxon>Chlamydomonadales</taxon>
        <taxon>Volvocaceae</taxon>
        <taxon>Gonium</taxon>
    </lineage>
</organism>
<feature type="region of interest" description="Disordered" evidence="1">
    <location>
        <begin position="1193"/>
        <end position="1218"/>
    </location>
</feature>
<protein>
    <recommendedName>
        <fullName evidence="2">DUF4378 domain-containing protein</fullName>
    </recommendedName>
</protein>
<feature type="compositionally biased region" description="Polar residues" evidence="1">
    <location>
        <begin position="991"/>
        <end position="1000"/>
    </location>
</feature>
<dbReference type="Proteomes" id="UP000075714">
    <property type="component" value="Unassembled WGS sequence"/>
</dbReference>
<feature type="region of interest" description="Disordered" evidence="1">
    <location>
        <begin position="872"/>
        <end position="1018"/>
    </location>
</feature>
<feature type="compositionally biased region" description="Polar residues" evidence="1">
    <location>
        <begin position="1149"/>
        <end position="1160"/>
    </location>
</feature>
<feature type="compositionally biased region" description="Polar residues" evidence="1">
    <location>
        <begin position="36"/>
        <end position="46"/>
    </location>
</feature>
<feature type="compositionally biased region" description="Acidic residues" evidence="1">
    <location>
        <begin position="1386"/>
        <end position="1405"/>
    </location>
</feature>
<feature type="compositionally biased region" description="Acidic residues" evidence="1">
    <location>
        <begin position="961"/>
        <end position="981"/>
    </location>
</feature>
<feature type="compositionally biased region" description="Acidic residues" evidence="1">
    <location>
        <begin position="1294"/>
        <end position="1303"/>
    </location>
</feature>
<proteinExistence type="predicted"/>
<feature type="region of interest" description="Disordered" evidence="1">
    <location>
        <begin position="1046"/>
        <end position="1116"/>
    </location>
</feature>
<feature type="compositionally biased region" description="Polar residues" evidence="1">
    <location>
        <begin position="558"/>
        <end position="575"/>
    </location>
</feature>
<dbReference type="STRING" id="33097.A0A150H119"/>
<sequence>MATARSAPLESSGGQPGDARQGTLSSSGDVYDESFESSIAEGSTVSIEGADDADLDIEYSESDLKDDEAEAGTEAGEEVEEPMAVQEHSSSLDESQSSAALGSSVPEHEAEEYELDAPALEESSLEIADLVDADSSNAQHGFASVDITDDIAQQPSMASVDQRAYNSTETLDNITEPPSAVAEDQHASASTDIMDDISEQPFAVTMGQRALASADMLVRVVEQPSAASACHDASASTGVLDDVVEQPSAASLARSASAVQVEGSQDASEMMGQTSLKEVPSLKDVPSTSSLGGGRTATSSRNVSFLQPQASTVSAATYEEDFEEGEVSEAQLGATTLVQTTLSVVEEEEEPKPEAEATGSKAYTDDFTSSAVAESGVATAEFPSAGAESATQVDPSEEGEQDTQAVPSESEEGEDTNQSVASESSNVSEGALEDVDIEYEEDVEVPESALDDQQYSSVSGGPLGPMLQHSTAGPVGMEVSQRYGPSSNDTSHGYSEDFAEAERAAEEEEAELTGKQSSEDQLAARTASLHSVTAASEVLTIAPEASKSGVQEDGHTVSAAQPSASQQLPSESSMQAMHPRSAAGPVETGSIYSVDEDQIASPRSSSGPAAAPSPPAGKEAILTEPSLAPAPEASKASTAVDPVQHEASLAYSEAQGDDDYTRDFPASDSFVAAGPEREPSGEYSDAAAPAPPAHKSNDVSSHPISQAPSTHTLSANDADGVSVVGTLSGSGLADDMPEDVEYDDAQFDPDMSELGLEGPSMAKAPSAGTVALHAASKQEGQLGREVSRGEVPASEGPEPEDSATLIAVPPGRGLRQTRQIESKVWRSQQSMLEDDEEVEGQLDLVDVTAASEASGLLEMLGADLIEASEALTPSHSFRNRSGDLVGGPSSGSPFGLRPSPSSRFETIRESRDREDEEGAASSEANTPQAREAPTYFQGAGDDKFEGEEKQSSRAASKESADEVDGVDEEIIAVQSGDEDAEELFKAYTHEPQASASSAQYTDRVEAPPSDESGGQSVVEYDLYTSAALAADDSDDLAEYAAAFESQAIGDDDDDEASADMSGISASGVSDDLGKYKVVEEEPEVIGNDPFSVDENDDDDAQALLDQPDAGTDFPKGDFESEIEEMLAASRSKSRLMSPYQSREWGGESETATPEGTTPYSVSARPSLAGMSPAGMPPAHSTIVAALTSAAVASSPSASVATEATEAEGSPSSASPSRQQVVDGITDATIQELLADAVEAMIGVAGPGDSFAGASIPLASPLGSAAGIQLLPGSRHRLSQVSSLHDGSDELLEAEEARADDDEPAPAPAAEHSRVSAGGEASISMSAGDLEGDIDLEASLEEAEPAVPVKQAAFAPALAPERSDRDLALQSSDPDSAGGAGGAPLTSDEDLGWGGADEDAELEDGWQPDLSGYIAPEIDQAAIERENAPAVATNPEAVSKYVDQVLDHFMESRPEFLVPGAEPLSLEGFLAQERRLVDASEAQHIHNKMLYDAINEAIIGVYRAANRVQSNQPWTHQKRFVKPLPNPKEMEEQVQRQIRTWSGTRMREPAETDKVLAADAQEDERAWADLSAEEADVQREVAELIWAELVSDTANAVMEVEAVLTGGGAKAAVGGSRRRMGVV</sequence>
<feature type="compositionally biased region" description="Low complexity" evidence="1">
    <location>
        <begin position="1193"/>
        <end position="1216"/>
    </location>
</feature>
<name>A0A150H119_GONPE</name>
<feature type="compositionally biased region" description="Acidic residues" evidence="1">
    <location>
        <begin position="49"/>
        <end position="81"/>
    </location>
</feature>
<dbReference type="Pfam" id="PF14309">
    <property type="entry name" value="DUF4378"/>
    <property type="match status" value="1"/>
</dbReference>
<feature type="region of interest" description="Disordered" evidence="1">
    <location>
        <begin position="342"/>
        <end position="530"/>
    </location>
</feature>
<feature type="compositionally biased region" description="Polar residues" evidence="1">
    <location>
        <begin position="416"/>
        <end position="428"/>
    </location>
</feature>
<feature type="compositionally biased region" description="Polar residues" evidence="1">
    <location>
        <begin position="286"/>
        <end position="303"/>
    </location>
</feature>
<accession>A0A150H119</accession>
<feature type="compositionally biased region" description="Low complexity" evidence="1">
    <location>
        <begin position="86"/>
        <end position="101"/>
    </location>
</feature>
<evidence type="ECO:0000313" key="3">
    <source>
        <dbReference type="EMBL" id="KXZ55734.1"/>
    </source>
</evidence>
<feature type="compositionally biased region" description="Acidic residues" evidence="1">
    <location>
        <begin position="735"/>
        <end position="751"/>
    </location>
</feature>
<reference evidence="4" key="1">
    <citation type="journal article" date="2016" name="Nat. Commun.">
        <title>The Gonium pectorale genome demonstrates co-option of cell cycle regulation during the evolution of multicellularity.</title>
        <authorList>
            <person name="Hanschen E.R."/>
            <person name="Marriage T.N."/>
            <person name="Ferris P.J."/>
            <person name="Hamaji T."/>
            <person name="Toyoda A."/>
            <person name="Fujiyama A."/>
            <person name="Neme R."/>
            <person name="Noguchi H."/>
            <person name="Minakuchi Y."/>
            <person name="Suzuki M."/>
            <person name="Kawai-Toyooka H."/>
            <person name="Smith D.R."/>
            <person name="Sparks H."/>
            <person name="Anderson J."/>
            <person name="Bakaric R."/>
            <person name="Luria V."/>
            <person name="Karger A."/>
            <person name="Kirschner M.W."/>
            <person name="Durand P.M."/>
            <person name="Michod R.E."/>
            <person name="Nozaki H."/>
            <person name="Olson B.J."/>
        </authorList>
    </citation>
    <scope>NUCLEOTIDE SEQUENCE [LARGE SCALE GENOMIC DNA]</scope>
    <source>
        <strain evidence="4">NIES-2863</strain>
    </source>
</reference>
<feature type="region of interest" description="Disordered" evidence="1">
    <location>
        <begin position="1294"/>
        <end position="1319"/>
    </location>
</feature>
<feature type="compositionally biased region" description="Acidic residues" evidence="1">
    <location>
        <begin position="1091"/>
        <end position="1100"/>
    </location>
</feature>
<feature type="region of interest" description="Disordered" evidence="1">
    <location>
        <begin position="543"/>
        <end position="813"/>
    </location>
</feature>
<dbReference type="OrthoDB" id="540727at2759"/>
<feature type="region of interest" description="Disordered" evidence="1">
    <location>
        <begin position="255"/>
        <end position="303"/>
    </location>
</feature>
<feature type="compositionally biased region" description="Polar residues" evidence="1">
    <location>
        <begin position="262"/>
        <end position="276"/>
    </location>
</feature>
<dbReference type="EMBL" id="LSYV01000003">
    <property type="protein sequence ID" value="KXZ55734.1"/>
    <property type="molecule type" value="Genomic_DNA"/>
</dbReference>
<evidence type="ECO:0000256" key="1">
    <source>
        <dbReference type="SAM" id="MobiDB-lite"/>
    </source>
</evidence>
<feature type="compositionally biased region" description="Basic and acidic residues" evidence="1">
    <location>
        <begin position="940"/>
        <end position="960"/>
    </location>
</feature>
<evidence type="ECO:0000313" key="4">
    <source>
        <dbReference type="Proteomes" id="UP000075714"/>
    </source>
</evidence>
<feature type="compositionally biased region" description="Low complexity" evidence="1">
    <location>
        <begin position="600"/>
        <end position="610"/>
    </location>
</feature>
<feature type="region of interest" description="Disordered" evidence="1">
    <location>
        <begin position="1129"/>
        <end position="1165"/>
    </location>
</feature>
<feature type="domain" description="DUF4378" evidence="2">
    <location>
        <begin position="1466"/>
        <end position="1590"/>
    </location>
</feature>
<feature type="compositionally biased region" description="Acidic residues" evidence="1">
    <location>
        <begin position="431"/>
        <end position="445"/>
    </location>
</feature>